<dbReference type="Proteomes" id="UP000245884">
    <property type="component" value="Unassembled WGS sequence"/>
</dbReference>
<keyword evidence="7 8" id="KW-0378">Hydrolase</keyword>
<dbReference type="Gene3D" id="3.40.50.1820">
    <property type="entry name" value="alpha/beta hydrolase"/>
    <property type="match status" value="1"/>
</dbReference>
<dbReference type="InterPro" id="IPR002410">
    <property type="entry name" value="Peptidase_S33"/>
</dbReference>
<dbReference type="EC" id="3.4.11.5" evidence="8"/>
<keyword evidence="5" id="KW-0963">Cytoplasm</keyword>
<dbReference type="GeneID" id="37027156"/>
<evidence type="ECO:0000256" key="6">
    <source>
        <dbReference type="ARBA" id="ARBA00022670"/>
    </source>
</evidence>
<evidence type="ECO:0000256" key="9">
    <source>
        <dbReference type="SAM" id="MobiDB-lite"/>
    </source>
</evidence>
<dbReference type="PRINTS" id="PR00111">
    <property type="entry name" value="ABHYDROLASE"/>
</dbReference>
<dbReference type="AlphaFoldDB" id="A0A316V1H1"/>
<dbReference type="EMBL" id="KZ819662">
    <property type="protein sequence ID" value="PWN31094.1"/>
    <property type="molecule type" value="Genomic_DNA"/>
</dbReference>
<dbReference type="InterPro" id="IPR005944">
    <property type="entry name" value="Pro_iminopeptidase"/>
</dbReference>
<dbReference type="SUPFAM" id="SSF53474">
    <property type="entry name" value="alpha/beta-Hydrolases"/>
    <property type="match status" value="1"/>
</dbReference>
<dbReference type="InterPro" id="IPR029058">
    <property type="entry name" value="AB_hydrolase_fold"/>
</dbReference>
<dbReference type="Pfam" id="PF00561">
    <property type="entry name" value="Abhydrolase_1"/>
    <property type="match status" value="1"/>
</dbReference>
<comment type="similarity">
    <text evidence="3 8">Belongs to the peptidase S33 family.</text>
</comment>
<comment type="catalytic activity">
    <reaction evidence="1 8">
        <text>Release of N-terminal proline from a peptide.</text>
        <dbReference type="EC" id="3.4.11.5"/>
    </reaction>
</comment>
<dbReference type="PANTHER" id="PTHR43722">
    <property type="entry name" value="PROLINE IMINOPEPTIDASE"/>
    <property type="match status" value="1"/>
</dbReference>
<keyword evidence="6 8" id="KW-0645">Protease</keyword>
<accession>A0A316V1H1</accession>
<dbReference type="InterPro" id="IPR000073">
    <property type="entry name" value="AB_hydrolase_1"/>
</dbReference>
<dbReference type="NCBIfam" id="TIGR01249">
    <property type="entry name" value="pro_imino_pep_1"/>
    <property type="match status" value="1"/>
</dbReference>
<feature type="region of interest" description="Disordered" evidence="9">
    <location>
        <begin position="488"/>
        <end position="510"/>
    </location>
</feature>
<evidence type="ECO:0000256" key="3">
    <source>
        <dbReference type="ARBA" id="ARBA00010088"/>
    </source>
</evidence>
<evidence type="ECO:0000256" key="1">
    <source>
        <dbReference type="ARBA" id="ARBA00001585"/>
    </source>
</evidence>
<protein>
    <recommendedName>
        <fullName evidence="8">Proline iminopeptidase</fullName>
        <ecNumber evidence="8">3.4.11.5</ecNumber>
    </recommendedName>
</protein>
<keyword evidence="12" id="KW-1185">Reference proteome</keyword>
<evidence type="ECO:0000259" key="10">
    <source>
        <dbReference type="Pfam" id="PF00561"/>
    </source>
</evidence>
<evidence type="ECO:0000313" key="12">
    <source>
        <dbReference type="Proteomes" id="UP000245884"/>
    </source>
</evidence>
<dbReference type="OrthoDB" id="10249433at2759"/>
<organism evidence="11 12">
    <name type="scientific">Jaminaea rosea</name>
    <dbReference type="NCBI Taxonomy" id="1569628"/>
    <lineage>
        <taxon>Eukaryota</taxon>
        <taxon>Fungi</taxon>
        <taxon>Dikarya</taxon>
        <taxon>Basidiomycota</taxon>
        <taxon>Ustilaginomycotina</taxon>
        <taxon>Exobasidiomycetes</taxon>
        <taxon>Microstromatales</taxon>
        <taxon>Microstromatales incertae sedis</taxon>
        <taxon>Jaminaea</taxon>
    </lineage>
</organism>
<name>A0A316V1H1_9BASI</name>
<evidence type="ECO:0000256" key="2">
    <source>
        <dbReference type="ARBA" id="ARBA00004496"/>
    </source>
</evidence>
<evidence type="ECO:0000256" key="4">
    <source>
        <dbReference type="ARBA" id="ARBA00022438"/>
    </source>
</evidence>
<dbReference type="GO" id="GO:0006508">
    <property type="term" value="P:proteolysis"/>
    <property type="evidence" value="ECO:0007669"/>
    <property type="project" value="UniProtKB-KW"/>
</dbReference>
<comment type="subcellular location">
    <subcellularLocation>
        <location evidence="2">Cytoplasm</location>
    </subcellularLocation>
</comment>
<dbReference type="RefSeq" id="XP_025365706.1">
    <property type="nucleotide sequence ID" value="XM_025505333.1"/>
</dbReference>
<sequence length="510" mass="54457">MSGPNALAKFKNRLSRSFSGKAPASDPAKGSAPATTTNGSSATATNQPTPAPSSTEAAAQSAGAASSTTGPAPGSASAPTPTQPNANKGAATASSRSPPQAPPKDETPPEAAAGAHLPNYSSSARSLSGARSKLRTLYPAIEPYKTGTLKVSSEAEGNHEIYWELSGKEGGYPVVFLHGGPGGGCSEDDRRWFDPKHYQILTFDQRGSGKSTPAAELTANTTWHLVDDIERLRTEVARADKWHVFGGSWGSTLSLAYAQKHPQRVSALILRGIFTLRRAELLFFYQEGTSYIWPEQHQPYFEHIPAAERGDIIEAYYKRLTSDDPDVRLAAARRWSTFENATSKLYLDQQHIKRGDDDKWTLQFARIESHFFQHGGWMDDGELLKPSNIAKIAHIPTVVVQGRYDVVCPAKTAWDLRNAWLQSAEGGRKLEFFIVPDAGHASKEPGIMDKLLYATDKFRAIGATPAAAAATSSSTDVPIAATAATDNGTAAGAPAESSADRSPAAPVAAQ</sequence>
<evidence type="ECO:0000256" key="5">
    <source>
        <dbReference type="ARBA" id="ARBA00022490"/>
    </source>
</evidence>
<keyword evidence="4 8" id="KW-0031">Aminopeptidase</keyword>
<dbReference type="STRING" id="1569628.A0A316V1H1"/>
<feature type="domain" description="AB hydrolase-1" evidence="10">
    <location>
        <begin position="172"/>
        <end position="442"/>
    </location>
</feature>
<dbReference type="GO" id="GO:0005737">
    <property type="term" value="C:cytoplasm"/>
    <property type="evidence" value="ECO:0007669"/>
    <property type="project" value="UniProtKB-SubCell"/>
</dbReference>
<feature type="region of interest" description="Disordered" evidence="9">
    <location>
        <begin position="1"/>
        <end position="126"/>
    </location>
</feature>
<dbReference type="PRINTS" id="PR00793">
    <property type="entry name" value="PROAMNOPTASE"/>
</dbReference>
<dbReference type="PANTHER" id="PTHR43722:SF1">
    <property type="entry name" value="PROLINE IMINOPEPTIDASE"/>
    <property type="match status" value="1"/>
</dbReference>
<evidence type="ECO:0000313" key="11">
    <source>
        <dbReference type="EMBL" id="PWN31094.1"/>
    </source>
</evidence>
<dbReference type="GO" id="GO:0004177">
    <property type="term" value="F:aminopeptidase activity"/>
    <property type="evidence" value="ECO:0007669"/>
    <property type="project" value="UniProtKB-KW"/>
</dbReference>
<reference evidence="11 12" key="1">
    <citation type="journal article" date="2018" name="Mol. Biol. Evol.">
        <title>Broad Genomic Sampling Reveals a Smut Pathogenic Ancestry of the Fungal Clade Ustilaginomycotina.</title>
        <authorList>
            <person name="Kijpornyongpan T."/>
            <person name="Mondo S.J."/>
            <person name="Barry K."/>
            <person name="Sandor L."/>
            <person name="Lee J."/>
            <person name="Lipzen A."/>
            <person name="Pangilinan J."/>
            <person name="LaButti K."/>
            <person name="Hainaut M."/>
            <person name="Henrissat B."/>
            <person name="Grigoriev I.V."/>
            <person name="Spatafora J.W."/>
            <person name="Aime M.C."/>
        </authorList>
    </citation>
    <scope>NUCLEOTIDE SEQUENCE [LARGE SCALE GENOMIC DNA]</scope>
    <source>
        <strain evidence="11 12">MCA 5214</strain>
    </source>
</reference>
<gene>
    <name evidence="11" type="ORF">BDZ90DRAFT_230090</name>
</gene>
<feature type="compositionally biased region" description="Low complexity" evidence="9">
    <location>
        <begin position="30"/>
        <end position="84"/>
    </location>
</feature>
<proteinExistence type="inferred from homology"/>
<evidence type="ECO:0000256" key="8">
    <source>
        <dbReference type="RuleBase" id="RU003421"/>
    </source>
</evidence>
<evidence type="ECO:0000256" key="7">
    <source>
        <dbReference type="ARBA" id="ARBA00022801"/>
    </source>
</evidence>